<dbReference type="PANTHER" id="PTHR24201:SF15">
    <property type="entry name" value="ANKYRIN REPEAT DOMAIN-CONTAINING PROTEIN 66"/>
    <property type="match status" value="1"/>
</dbReference>
<dbReference type="InterPro" id="IPR002110">
    <property type="entry name" value="Ankyrin_rpt"/>
</dbReference>
<dbReference type="Pfam" id="PF12796">
    <property type="entry name" value="Ank_2"/>
    <property type="match status" value="1"/>
</dbReference>
<feature type="compositionally biased region" description="Basic and acidic residues" evidence="4">
    <location>
        <begin position="300"/>
        <end position="310"/>
    </location>
</feature>
<dbReference type="Pfam" id="PF00536">
    <property type="entry name" value="SAM_1"/>
    <property type="match status" value="1"/>
</dbReference>
<feature type="compositionally biased region" description="Polar residues" evidence="4">
    <location>
        <begin position="169"/>
        <end position="181"/>
    </location>
</feature>
<dbReference type="AlphaFoldDB" id="A0A9X6NRN7"/>
<sequence length="426" mass="47507">MALSDDDRFHQAAKDGNLDMLGKANRKDANSKDEDGMTPTIWAAYYGNLAALRKIIERGGNPDKCDYLGNTALHCAASRGHYNCVSYLINFGCNLWAMDNSHRTAMDLASLNDREDIVKLLDQARAEEKSRNPKSVRKHQENAVAEAETRIKDFEKRQKNIQKEMARQAPNSDRQTATSVKRSGFYHTITSKLNPSAKAPPTLSPIVTSRTGEALLKQPDPNRRGNKKKLTDDTSSLASDMTFRTDSGYGDDDSAAFPLRSGLPGLNMAFLPKMRPLQAADLYGLSTTRRISEADETEQEDGRTDGRGNPRSDSAIDSVGSGGSHYGVRSDWRELDLTEDEDEEEEEDEVVLKMFLTGNGLSKFYPLFQKAEVENMETLLLLTETDLEKIGLELGPRKRLIQAILRYKADTEVEVRGPAEIHDSRL</sequence>
<evidence type="ECO:0000256" key="1">
    <source>
        <dbReference type="ARBA" id="ARBA00022737"/>
    </source>
</evidence>
<reference evidence="7" key="1">
    <citation type="submission" date="2017-01" db="EMBL/GenBank/DDBJ databases">
        <title>Comparative genomics of anhydrobiosis in the tardigrade Hypsibius dujardini.</title>
        <authorList>
            <person name="Yoshida Y."/>
            <person name="Koutsovoulos G."/>
            <person name="Laetsch D."/>
            <person name="Stevens L."/>
            <person name="Kumar S."/>
            <person name="Horikawa D."/>
            <person name="Ishino K."/>
            <person name="Komine S."/>
            <person name="Tomita M."/>
            <person name="Blaxter M."/>
            <person name="Arakawa K."/>
        </authorList>
    </citation>
    <scope>NUCLEOTIDE SEQUENCE [LARGE SCALE GENOMIC DNA]</scope>
    <source>
        <strain evidence="7">Z151</strain>
    </source>
</reference>
<dbReference type="SMART" id="SM00454">
    <property type="entry name" value="SAM"/>
    <property type="match status" value="1"/>
</dbReference>
<evidence type="ECO:0000256" key="3">
    <source>
        <dbReference type="PROSITE-ProRule" id="PRU00023"/>
    </source>
</evidence>
<name>A0A9X6NRN7_HYPEX</name>
<dbReference type="OrthoDB" id="76949at2759"/>
<proteinExistence type="predicted"/>
<dbReference type="Proteomes" id="UP000192578">
    <property type="component" value="Unassembled WGS sequence"/>
</dbReference>
<feature type="repeat" description="ANK" evidence="3">
    <location>
        <begin position="35"/>
        <end position="67"/>
    </location>
</feature>
<evidence type="ECO:0000256" key="4">
    <source>
        <dbReference type="SAM" id="MobiDB-lite"/>
    </source>
</evidence>
<feature type="region of interest" description="Disordered" evidence="4">
    <location>
        <begin position="288"/>
        <end position="346"/>
    </location>
</feature>
<dbReference type="PROSITE" id="PS50297">
    <property type="entry name" value="ANK_REP_REGION"/>
    <property type="match status" value="1"/>
</dbReference>
<evidence type="ECO:0000313" key="7">
    <source>
        <dbReference type="Proteomes" id="UP000192578"/>
    </source>
</evidence>
<evidence type="ECO:0000256" key="2">
    <source>
        <dbReference type="ARBA" id="ARBA00023043"/>
    </source>
</evidence>
<keyword evidence="7" id="KW-1185">Reference proteome</keyword>
<feature type="compositionally biased region" description="Basic and acidic residues" evidence="4">
    <location>
        <begin position="147"/>
        <end position="166"/>
    </location>
</feature>
<dbReference type="SUPFAM" id="SSF47769">
    <property type="entry name" value="SAM/Pointed domain"/>
    <property type="match status" value="1"/>
</dbReference>
<dbReference type="InterPro" id="IPR001660">
    <property type="entry name" value="SAM"/>
</dbReference>
<feature type="domain" description="SAM" evidence="5">
    <location>
        <begin position="344"/>
        <end position="410"/>
    </location>
</feature>
<dbReference type="InterPro" id="IPR013761">
    <property type="entry name" value="SAM/pointed_sf"/>
</dbReference>
<comment type="caution">
    <text evidence="6">The sequence shown here is derived from an EMBL/GenBank/DDBJ whole genome shotgun (WGS) entry which is preliminary data.</text>
</comment>
<organism evidence="6 7">
    <name type="scientific">Hypsibius exemplaris</name>
    <name type="common">Freshwater tardigrade</name>
    <dbReference type="NCBI Taxonomy" id="2072580"/>
    <lineage>
        <taxon>Eukaryota</taxon>
        <taxon>Metazoa</taxon>
        <taxon>Ecdysozoa</taxon>
        <taxon>Tardigrada</taxon>
        <taxon>Eutardigrada</taxon>
        <taxon>Parachela</taxon>
        <taxon>Hypsibioidea</taxon>
        <taxon>Hypsibiidae</taxon>
        <taxon>Hypsibius</taxon>
    </lineage>
</organism>
<accession>A0A9X6NRN7</accession>
<dbReference type="Gene3D" id="1.10.150.50">
    <property type="entry name" value="Transcription Factor, Ets-1"/>
    <property type="match status" value="1"/>
</dbReference>
<feature type="compositionally biased region" description="Acidic residues" evidence="4">
    <location>
        <begin position="337"/>
        <end position="346"/>
    </location>
</feature>
<dbReference type="PANTHER" id="PTHR24201">
    <property type="entry name" value="ANK_REP_REGION DOMAIN-CONTAINING PROTEIN"/>
    <property type="match status" value="1"/>
</dbReference>
<gene>
    <name evidence="6" type="ORF">BV898_19169</name>
</gene>
<evidence type="ECO:0000313" key="6">
    <source>
        <dbReference type="EMBL" id="OWA54774.1"/>
    </source>
</evidence>
<dbReference type="SUPFAM" id="SSF48403">
    <property type="entry name" value="Ankyrin repeat"/>
    <property type="match status" value="1"/>
</dbReference>
<dbReference type="EMBL" id="MTYJ01000456">
    <property type="protein sequence ID" value="OWA54774.1"/>
    <property type="molecule type" value="Genomic_DNA"/>
</dbReference>
<feature type="region of interest" description="Disordered" evidence="4">
    <location>
        <begin position="126"/>
        <end position="239"/>
    </location>
</feature>
<evidence type="ECO:0000259" key="5">
    <source>
        <dbReference type="SMART" id="SM00454"/>
    </source>
</evidence>
<keyword evidence="1" id="KW-0677">Repeat</keyword>
<dbReference type="Gene3D" id="1.25.40.20">
    <property type="entry name" value="Ankyrin repeat-containing domain"/>
    <property type="match status" value="1"/>
</dbReference>
<keyword evidence="2 3" id="KW-0040">ANK repeat</keyword>
<dbReference type="PROSITE" id="PS50088">
    <property type="entry name" value="ANK_REPEAT"/>
    <property type="match status" value="2"/>
</dbReference>
<dbReference type="InterPro" id="IPR050776">
    <property type="entry name" value="Ank_Repeat/CDKN_Inhibitor"/>
</dbReference>
<dbReference type="SMART" id="SM00248">
    <property type="entry name" value="ANK"/>
    <property type="match status" value="3"/>
</dbReference>
<feature type="repeat" description="ANK" evidence="3">
    <location>
        <begin position="68"/>
        <end position="100"/>
    </location>
</feature>
<dbReference type="InterPro" id="IPR036770">
    <property type="entry name" value="Ankyrin_rpt-contain_sf"/>
</dbReference>
<protein>
    <submittedName>
        <fullName evidence="6">Usher syndrome type-1G protein-like protein</fullName>
    </submittedName>
</protein>